<evidence type="ECO:0000313" key="3">
    <source>
        <dbReference type="Proteomes" id="UP000475666"/>
    </source>
</evidence>
<gene>
    <name evidence="2" type="ORF">G3I66_03705</name>
</gene>
<organism evidence="2 3">
    <name type="scientific">Streptomyces rubrogriseus</name>
    <dbReference type="NCBI Taxonomy" id="194673"/>
    <lineage>
        <taxon>Bacteria</taxon>
        <taxon>Bacillati</taxon>
        <taxon>Actinomycetota</taxon>
        <taxon>Actinomycetes</taxon>
        <taxon>Kitasatosporales</taxon>
        <taxon>Streptomycetaceae</taxon>
        <taxon>Streptomyces</taxon>
        <taxon>Streptomyces violaceoruber group</taxon>
    </lineage>
</organism>
<feature type="region of interest" description="Disordered" evidence="1">
    <location>
        <begin position="103"/>
        <end position="135"/>
    </location>
</feature>
<protein>
    <submittedName>
        <fullName evidence="2">Uncharacterized protein</fullName>
    </submittedName>
</protein>
<name>A0A6G3T8C8_9ACTN</name>
<dbReference type="AlphaFoldDB" id="A0A6G3T8C8"/>
<sequence>MTYVSFQVTFENRGSEYYSIDLSEHPEHFEVRAGRDGHEAFVDVYGSSRIKKYNLYPQRRVTAVVYAAATPAMLKQIDIQIAPEIDEDAVFGYHWVGGLGVHEGSTRTTSRASTAKPSVANEVDQFLKGAASDET</sequence>
<evidence type="ECO:0000313" key="2">
    <source>
        <dbReference type="EMBL" id="NEC32291.1"/>
    </source>
</evidence>
<dbReference type="EMBL" id="JAAGMQ010000103">
    <property type="protein sequence ID" value="NEC32291.1"/>
    <property type="molecule type" value="Genomic_DNA"/>
</dbReference>
<feature type="compositionally biased region" description="Low complexity" evidence="1">
    <location>
        <begin position="106"/>
        <end position="115"/>
    </location>
</feature>
<evidence type="ECO:0000256" key="1">
    <source>
        <dbReference type="SAM" id="MobiDB-lite"/>
    </source>
</evidence>
<comment type="caution">
    <text evidence="2">The sequence shown here is derived from an EMBL/GenBank/DDBJ whole genome shotgun (WGS) entry which is preliminary data.</text>
</comment>
<proteinExistence type="predicted"/>
<reference evidence="2 3" key="1">
    <citation type="submission" date="2020-01" db="EMBL/GenBank/DDBJ databases">
        <title>Insect and environment-associated Actinomycetes.</title>
        <authorList>
            <person name="Currrie C."/>
            <person name="Chevrette M."/>
            <person name="Carlson C."/>
            <person name="Stubbendieck R."/>
            <person name="Wendt-Pienkowski E."/>
        </authorList>
    </citation>
    <scope>NUCLEOTIDE SEQUENCE [LARGE SCALE GENOMIC DNA]</scope>
    <source>
        <strain evidence="2 3">SID7739</strain>
    </source>
</reference>
<accession>A0A6G3T8C8</accession>
<dbReference type="Proteomes" id="UP000475666">
    <property type="component" value="Unassembled WGS sequence"/>
</dbReference>